<keyword evidence="1" id="KW-0732">Signal</keyword>
<dbReference type="InterPro" id="IPR036909">
    <property type="entry name" value="Cyt_c-like_dom_sf"/>
</dbReference>
<evidence type="ECO:0008006" key="4">
    <source>
        <dbReference type="Google" id="ProtNLM"/>
    </source>
</evidence>
<dbReference type="STRING" id="1249552.PS2015_1009"/>
<sequence length="512" mass="56515" precursor="true">MLNFPRKAVPFGDYALRALAVIGLALPLSAHAQSGNSEVTFHKDIEPILQRSCQNCHRPEGVAPMSLVTYDEVVPWAGLIEYRTHLRDRAGAMPPWYAEKDVGIQSYKQDPSLTDEELEKVASWARGGVPKGNIADAPEPLDFGSGAVWTAGEPDLIIRTEDIFVAGGAPDWWGDIPSVPTGLTEDRYVKSVEIREINDVDTSAAGGTVGARNIVHHMIWSTQVFNEDGTSDGQQVSWPVHEIARNPDIFDEDSGRLLRANSYLVSNSVHLHSTGVDTTGHLEIGFRFHPRGYEPKYPPAFIGLGNGVDISITGNKDQQELHAYAVLHQPTKIVTFEPHLHAPGERMCLEAIWGYTVETLSCVGYDHNWVRGYTFENDSAPLLPEGTVLHIVGYMNNTDSNPNVPDARNWQGSGNRSVTNMFIDLGMRVALTEDQFYEEMTNRRQKLGLGPNDHQIGCPLCLAPLVAPVELTDEEKETMSEAMINYLTLTEEEKQRSGLTGSNIMVSQSEAN</sequence>
<dbReference type="SUPFAM" id="SSF46626">
    <property type="entry name" value="Cytochrome c"/>
    <property type="match status" value="1"/>
</dbReference>
<keyword evidence="3" id="KW-1185">Reference proteome</keyword>
<dbReference type="GO" id="GO:0009055">
    <property type="term" value="F:electron transfer activity"/>
    <property type="evidence" value="ECO:0007669"/>
    <property type="project" value="InterPro"/>
</dbReference>
<dbReference type="GO" id="GO:0020037">
    <property type="term" value="F:heme binding"/>
    <property type="evidence" value="ECO:0007669"/>
    <property type="project" value="InterPro"/>
</dbReference>
<organism evidence="2 3">
    <name type="scientific">Pseudohongiella spirulinae</name>
    <dbReference type="NCBI Taxonomy" id="1249552"/>
    <lineage>
        <taxon>Bacteria</taxon>
        <taxon>Pseudomonadati</taxon>
        <taxon>Pseudomonadota</taxon>
        <taxon>Gammaproteobacteria</taxon>
        <taxon>Pseudomonadales</taxon>
        <taxon>Pseudohongiellaceae</taxon>
        <taxon>Pseudohongiella</taxon>
    </lineage>
</organism>
<reference evidence="2 3" key="1">
    <citation type="submission" date="2015-11" db="EMBL/GenBank/DDBJ databases">
        <authorList>
            <person name="Zhang Y."/>
            <person name="Guo Z."/>
        </authorList>
    </citation>
    <scope>NUCLEOTIDE SEQUENCE [LARGE SCALE GENOMIC DNA]</scope>
    <source>
        <strain evidence="2 3">KCTC 32221</strain>
    </source>
</reference>
<evidence type="ECO:0000313" key="3">
    <source>
        <dbReference type="Proteomes" id="UP000065641"/>
    </source>
</evidence>
<feature type="signal peptide" evidence="1">
    <location>
        <begin position="1"/>
        <end position="32"/>
    </location>
</feature>
<proteinExistence type="predicted"/>
<protein>
    <recommendedName>
        <fullName evidence="4">Cytochrome c domain-containing protein</fullName>
    </recommendedName>
</protein>
<name>A0A0S2KBH8_9GAMM</name>
<dbReference type="OrthoDB" id="9809746at2"/>
<evidence type="ECO:0000313" key="2">
    <source>
        <dbReference type="EMBL" id="ALO45677.1"/>
    </source>
</evidence>
<feature type="chain" id="PRO_5006601427" description="Cytochrome c domain-containing protein" evidence="1">
    <location>
        <begin position="33"/>
        <end position="512"/>
    </location>
</feature>
<dbReference type="AlphaFoldDB" id="A0A0S2KBH8"/>
<accession>A0A0S2KBH8</accession>
<gene>
    <name evidence="2" type="ORF">PS2015_1009</name>
</gene>
<dbReference type="Proteomes" id="UP000065641">
    <property type="component" value="Chromosome"/>
</dbReference>
<dbReference type="EMBL" id="CP013189">
    <property type="protein sequence ID" value="ALO45677.1"/>
    <property type="molecule type" value="Genomic_DNA"/>
</dbReference>
<evidence type="ECO:0000256" key="1">
    <source>
        <dbReference type="SAM" id="SignalP"/>
    </source>
</evidence>
<dbReference type="RefSeq" id="WP_058021194.1">
    <property type="nucleotide sequence ID" value="NZ_CP013189.1"/>
</dbReference>
<dbReference type="KEGG" id="pspi:PS2015_1009"/>